<reference evidence="2 3" key="1">
    <citation type="submission" date="2016-11" db="EMBL/GenBank/DDBJ databases">
        <title>Gramella sp. LPB0144 isolated from marine environment.</title>
        <authorList>
            <person name="Kim E."/>
            <person name="Yi H."/>
        </authorList>
    </citation>
    <scope>NUCLEOTIDE SEQUENCE [LARGE SCALE GENOMIC DNA]</scope>
    <source>
        <strain evidence="2 3">LPB0144</strain>
    </source>
</reference>
<evidence type="ECO:0000256" key="1">
    <source>
        <dbReference type="SAM" id="Phobius"/>
    </source>
</evidence>
<dbReference type="OrthoDB" id="1439064at2"/>
<feature type="transmembrane region" description="Helical" evidence="1">
    <location>
        <begin position="113"/>
        <end position="133"/>
    </location>
</feature>
<keyword evidence="1" id="KW-1133">Transmembrane helix</keyword>
<organism evidence="2 3">
    <name type="scientific">Christiangramia salexigens</name>
    <dbReference type="NCBI Taxonomy" id="1913577"/>
    <lineage>
        <taxon>Bacteria</taxon>
        <taxon>Pseudomonadati</taxon>
        <taxon>Bacteroidota</taxon>
        <taxon>Flavobacteriia</taxon>
        <taxon>Flavobacteriales</taxon>
        <taxon>Flavobacteriaceae</taxon>
        <taxon>Christiangramia</taxon>
    </lineage>
</organism>
<proteinExistence type="predicted"/>
<protein>
    <submittedName>
        <fullName evidence="2">Uncharacterized protein</fullName>
    </submittedName>
</protein>
<dbReference type="RefSeq" id="WP_072552499.1">
    <property type="nucleotide sequence ID" value="NZ_CP018153.1"/>
</dbReference>
<evidence type="ECO:0000313" key="3">
    <source>
        <dbReference type="Proteomes" id="UP000182510"/>
    </source>
</evidence>
<evidence type="ECO:0000313" key="2">
    <source>
        <dbReference type="EMBL" id="APG59848.1"/>
    </source>
</evidence>
<keyword evidence="3" id="KW-1185">Reference proteome</keyword>
<dbReference type="STRING" id="1913577.LPB144_05200"/>
<gene>
    <name evidence="2" type="ORF">LPB144_05200</name>
</gene>
<feature type="transmembrane region" description="Helical" evidence="1">
    <location>
        <begin position="9"/>
        <end position="36"/>
    </location>
</feature>
<dbReference type="AlphaFoldDB" id="A0A1L3J3Y5"/>
<sequence>MKELKQLKLLLIISHSLIPIAAGHGLGILFLFEIISPIRIFQNGILFDINAEFQDRLMLVGLISILSKIILIISLIIKNSKFKNWLTISGIFVLWFATYILTKKPDIDSLADLPLITSLIAIILSVVVLIKTLNKELKLKKKGIVKHCT</sequence>
<feature type="transmembrane region" description="Helical" evidence="1">
    <location>
        <begin position="56"/>
        <end position="77"/>
    </location>
</feature>
<dbReference type="KEGG" id="grl:LPB144_05200"/>
<keyword evidence="1" id="KW-0812">Transmembrane</keyword>
<accession>A0A1L3J3Y5</accession>
<name>A0A1L3J3Y5_9FLAO</name>
<dbReference type="Proteomes" id="UP000182510">
    <property type="component" value="Chromosome"/>
</dbReference>
<dbReference type="EMBL" id="CP018153">
    <property type="protein sequence ID" value="APG59848.1"/>
    <property type="molecule type" value="Genomic_DNA"/>
</dbReference>
<keyword evidence="1" id="KW-0472">Membrane</keyword>
<feature type="transmembrane region" description="Helical" evidence="1">
    <location>
        <begin position="84"/>
        <end position="101"/>
    </location>
</feature>